<evidence type="ECO:0000313" key="3">
    <source>
        <dbReference type="Proteomes" id="UP000566819"/>
    </source>
</evidence>
<accession>A0A8H4RM88</accession>
<proteinExistence type="predicted"/>
<evidence type="ECO:0000313" key="2">
    <source>
        <dbReference type="EMBL" id="KAF4632168.1"/>
    </source>
</evidence>
<dbReference type="Proteomes" id="UP000566819">
    <property type="component" value="Unassembled WGS sequence"/>
</dbReference>
<dbReference type="EMBL" id="JAAMPI010000371">
    <property type="protein sequence ID" value="KAF4632168.1"/>
    <property type="molecule type" value="Genomic_DNA"/>
</dbReference>
<comment type="caution">
    <text evidence="2">The sequence shown here is derived from an EMBL/GenBank/DDBJ whole genome shotgun (WGS) entry which is preliminary data.</text>
</comment>
<dbReference type="AlphaFoldDB" id="A0A8H4RM88"/>
<organism evidence="2 3">
    <name type="scientific">Cudoniella acicularis</name>
    <dbReference type="NCBI Taxonomy" id="354080"/>
    <lineage>
        <taxon>Eukaryota</taxon>
        <taxon>Fungi</taxon>
        <taxon>Dikarya</taxon>
        <taxon>Ascomycota</taxon>
        <taxon>Pezizomycotina</taxon>
        <taxon>Leotiomycetes</taxon>
        <taxon>Helotiales</taxon>
        <taxon>Tricladiaceae</taxon>
        <taxon>Cudoniella</taxon>
    </lineage>
</organism>
<gene>
    <name evidence="2" type="ORF">G7Y89_g5948</name>
</gene>
<evidence type="ECO:0000256" key="1">
    <source>
        <dbReference type="SAM" id="MobiDB-lite"/>
    </source>
</evidence>
<sequence>MTSGDEAASPYFHLNGYLNERRQAVRERVISRLNEEIDDSEVVVDQADDGRHGVIVDDDSSEVSVDQGFQRERRRTEVVEEMEFESQEQERRWWGYRQPKDADRKELTYGSWVGS</sequence>
<name>A0A8H4RM88_9HELO</name>
<feature type="region of interest" description="Disordered" evidence="1">
    <location>
        <begin position="48"/>
        <end position="69"/>
    </location>
</feature>
<protein>
    <submittedName>
        <fullName evidence="2">Uncharacterized protein</fullName>
    </submittedName>
</protein>
<keyword evidence="3" id="KW-1185">Reference proteome</keyword>
<reference evidence="2 3" key="1">
    <citation type="submission" date="2020-03" db="EMBL/GenBank/DDBJ databases">
        <title>Draft Genome Sequence of Cudoniella acicularis.</title>
        <authorList>
            <person name="Buettner E."/>
            <person name="Kellner H."/>
        </authorList>
    </citation>
    <scope>NUCLEOTIDE SEQUENCE [LARGE SCALE GENOMIC DNA]</scope>
    <source>
        <strain evidence="2 3">DSM 108380</strain>
    </source>
</reference>